<feature type="region of interest" description="Disordered" evidence="1">
    <location>
        <begin position="1"/>
        <end position="26"/>
    </location>
</feature>
<reference evidence="2 3" key="1">
    <citation type="submission" date="2017-01" db="EMBL/GenBank/DDBJ databases">
        <authorList>
            <person name="Mah S.A."/>
            <person name="Swanson W.J."/>
            <person name="Moy G.W."/>
            <person name="Vacquier V.D."/>
        </authorList>
    </citation>
    <scope>NUCLEOTIDE SEQUENCE [LARGE SCALE GENOMIC DNA]</scope>
    <source>
        <strain evidence="2 3">GSMNP</strain>
    </source>
</reference>
<sequence length="91" mass="10159">MIQQSQIQEPQQLEASPDPDSKGQTEVLSRGMEEAYRSPIGITGDQERVPNSLQYASSHGQLAKDGREGLIVTSGKDHREGYYKPLFQKKL</sequence>
<accession>A0A1R1Y5C9</accession>
<protein>
    <submittedName>
        <fullName evidence="2">Uncharacterized protein</fullName>
    </submittedName>
</protein>
<proteinExistence type="predicted"/>
<comment type="caution">
    <text evidence="2">The sequence shown here is derived from an EMBL/GenBank/DDBJ whole genome shotgun (WGS) entry which is preliminary data.</text>
</comment>
<feature type="compositionally biased region" description="Low complexity" evidence="1">
    <location>
        <begin position="1"/>
        <end position="12"/>
    </location>
</feature>
<dbReference type="AlphaFoldDB" id="A0A1R1Y5C9"/>
<dbReference type="EMBL" id="LSSN01000827">
    <property type="protein sequence ID" value="OMJ22162.1"/>
    <property type="molecule type" value="Genomic_DNA"/>
</dbReference>
<name>A0A1R1Y5C9_9FUNG</name>
<evidence type="ECO:0000256" key="1">
    <source>
        <dbReference type="SAM" id="MobiDB-lite"/>
    </source>
</evidence>
<evidence type="ECO:0000313" key="2">
    <source>
        <dbReference type="EMBL" id="OMJ22162.1"/>
    </source>
</evidence>
<organism evidence="2 3">
    <name type="scientific">Smittium culicis</name>
    <dbReference type="NCBI Taxonomy" id="133412"/>
    <lineage>
        <taxon>Eukaryota</taxon>
        <taxon>Fungi</taxon>
        <taxon>Fungi incertae sedis</taxon>
        <taxon>Zoopagomycota</taxon>
        <taxon>Kickxellomycotina</taxon>
        <taxon>Harpellomycetes</taxon>
        <taxon>Harpellales</taxon>
        <taxon>Legeriomycetaceae</taxon>
        <taxon>Smittium</taxon>
    </lineage>
</organism>
<gene>
    <name evidence="2" type="ORF">AYI70_g3047</name>
</gene>
<keyword evidence="3" id="KW-1185">Reference proteome</keyword>
<dbReference type="Proteomes" id="UP000187283">
    <property type="component" value="Unassembled WGS sequence"/>
</dbReference>
<evidence type="ECO:0000313" key="3">
    <source>
        <dbReference type="Proteomes" id="UP000187283"/>
    </source>
</evidence>